<organism evidence="1 2">
    <name type="scientific">Perilla frutescens var. hirtella</name>
    <name type="common">Perilla citriodora</name>
    <name type="synonym">Perilla setoyensis</name>
    <dbReference type="NCBI Taxonomy" id="608512"/>
    <lineage>
        <taxon>Eukaryota</taxon>
        <taxon>Viridiplantae</taxon>
        <taxon>Streptophyta</taxon>
        <taxon>Embryophyta</taxon>
        <taxon>Tracheophyta</taxon>
        <taxon>Spermatophyta</taxon>
        <taxon>Magnoliopsida</taxon>
        <taxon>eudicotyledons</taxon>
        <taxon>Gunneridae</taxon>
        <taxon>Pentapetalae</taxon>
        <taxon>asterids</taxon>
        <taxon>lamiids</taxon>
        <taxon>Lamiales</taxon>
        <taxon>Lamiaceae</taxon>
        <taxon>Nepetoideae</taxon>
        <taxon>Elsholtzieae</taxon>
        <taxon>Perilla</taxon>
    </lineage>
</organism>
<comment type="caution">
    <text evidence="1">The sequence shown here is derived from an EMBL/GenBank/DDBJ whole genome shotgun (WGS) entry which is preliminary data.</text>
</comment>
<dbReference type="EMBL" id="SDAM02001008">
    <property type="protein sequence ID" value="KAH6823217.1"/>
    <property type="molecule type" value="Genomic_DNA"/>
</dbReference>
<gene>
    <name evidence="1" type="ORF">C2S53_016640</name>
</gene>
<accession>A0AAD4IX63</accession>
<evidence type="ECO:0000313" key="1">
    <source>
        <dbReference type="EMBL" id="KAH6823217.1"/>
    </source>
</evidence>
<name>A0AAD4IX63_PERFH</name>
<dbReference type="AlphaFoldDB" id="A0AAD4IX63"/>
<sequence length="108" mass="12643">MAKTVESNCNSTVKMIWEGEHDSTYDVPSLKHALRVYNGEWTVHESPAGDHCQFGQTLRLSFEHLLLWRPQLIVLLMESMEMMLYLLIQADIKVSFEHLHFGTLDYWC</sequence>
<protein>
    <submittedName>
        <fullName evidence="1">Uncharacterized protein</fullName>
    </submittedName>
</protein>
<dbReference type="Proteomes" id="UP001190926">
    <property type="component" value="Unassembled WGS sequence"/>
</dbReference>
<proteinExistence type="predicted"/>
<keyword evidence="2" id="KW-1185">Reference proteome</keyword>
<reference evidence="1 2" key="1">
    <citation type="journal article" date="2021" name="Nat. Commun.">
        <title>Incipient diploidization of the medicinal plant Perilla within 10,000 years.</title>
        <authorList>
            <person name="Zhang Y."/>
            <person name="Shen Q."/>
            <person name="Leng L."/>
            <person name="Zhang D."/>
            <person name="Chen S."/>
            <person name="Shi Y."/>
            <person name="Ning Z."/>
            <person name="Chen S."/>
        </authorList>
    </citation>
    <scope>NUCLEOTIDE SEQUENCE [LARGE SCALE GENOMIC DNA]</scope>
    <source>
        <strain evidence="2">cv. PC099</strain>
    </source>
</reference>
<evidence type="ECO:0000313" key="2">
    <source>
        <dbReference type="Proteomes" id="UP001190926"/>
    </source>
</evidence>